<dbReference type="AlphaFoldDB" id="A0A669PV24"/>
<evidence type="ECO:0000313" key="1">
    <source>
        <dbReference type="Ensembl" id="ENSPCLP00000011285.1"/>
    </source>
</evidence>
<sequence>MTIRAWQRAPNTCHAGRGTRRSSDSLCLQPCGCATHPLPYLTPGLSSGVFGKSLKIRGMWQGALTAAPSVG</sequence>
<reference evidence="1" key="2">
    <citation type="submission" date="2025-09" db="UniProtKB">
        <authorList>
            <consortium name="Ensembl"/>
        </authorList>
    </citation>
    <scope>IDENTIFICATION</scope>
</reference>
<dbReference type="Proteomes" id="UP000472261">
    <property type="component" value="Unplaced"/>
</dbReference>
<evidence type="ECO:0000313" key="2">
    <source>
        <dbReference type="Proteomes" id="UP000472261"/>
    </source>
</evidence>
<proteinExistence type="predicted"/>
<keyword evidence="2" id="KW-1185">Reference proteome</keyword>
<accession>A0A669PV24</accession>
<reference evidence="1" key="1">
    <citation type="submission" date="2025-08" db="UniProtKB">
        <authorList>
            <consortium name="Ensembl"/>
        </authorList>
    </citation>
    <scope>IDENTIFICATION</scope>
</reference>
<name>A0A669PV24_PHACC</name>
<organism evidence="1 2">
    <name type="scientific">Phasianus colchicus</name>
    <name type="common">Common pheasant</name>
    <dbReference type="NCBI Taxonomy" id="9054"/>
    <lineage>
        <taxon>Eukaryota</taxon>
        <taxon>Metazoa</taxon>
        <taxon>Chordata</taxon>
        <taxon>Craniata</taxon>
        <taxon>Vertebrata</taxon>
        <taxon>Euteleostomi</taxon>
        <taxon>Archelosauria</taxon>
        <taxon>Archosauria</taxon>
        <taxon>Dinosauria</taxon>
        <taxon>Saurischia</taxon>
        <taxon>Theropoda</taxon>
        <taxon>Coelurosauria</taxon>
        <taxon>Aves</taxon>
        <taxon>Neognathae</taxon>
        <taxon>Galloanserae</taxon>
        <taxon>Galliformes</taxon>
        <taxon>Phasianidae</taxon>
        <taxon>Phasianinae</taxon>
        <taxon>Phasianus</taxon>
    </lineage>
</organism>
<dbReference type="Ensembl" id="ENSPCLT00000015169.1">
    <property type="protein sequence ID" value="ENSPCLP00000011285.1"/>
    <property type="gene ID" value="ENSPCLG00000009314.1"/>
</dbReference>
<protein>
    <submittedName>
        <fullName evidence="1">Uncharacterized protein</fullName>
    </submittedName>
</protein>